<feature type="domain" description="Ubiquitin-like" evidence="8">
    <location>
        <begin position="2"/>
        <end position="77"/>
    </location>
</feature>
<dbReference type="AlphaFoldDB" id="I2GY56"/>
<dbReference type="InterPro" id="IPR000626">
    <property type="entry name" value="Ubiquitin-like_dom"/>
</dbReference>
<dbReference type="InterPro" id="IPR009060">
    <property type="entry name" value="UBA-like_sf"/>
</dbReference>
<keyword evidence="4 5" id="KW-0539">Nucleus</keyword>
<dbReference type="CDD" id="cd01805">
    <property type="entry name" value="Ubl_Rad23"/>
    <property type="match status" value="1"/>
</dbReference>
<dbReference type="Gene3D" id="3.10.20.90">
    <property type="entry name" value="Phosphatidylinositol 3-kinase Catalytic Subunit, Chain A, domain 1"/>
    <property type="match status" value="1"/>
</dbReference>
<dbReference type="GO" id="GO:0000122">
    <property type="term" value="P:negative regulation of transcription by RNA polymerase II"/>
    <property type="evidence" value="ECO:0007669"/>
    <property type="project" value="EnsemblFungi"/>
</dbReference>
<dbReference type="PANTHER" id="PTHR10621">
    <property type="entry name" value="UV EXCISION REPAIR PROTEIN RAD23"/>
    <property type="match status" value="1"/>
</dbReference>
<dbReference type="HOGENOM" id="CLU_040364_0_0_1"/>
<dbReference type="GeneID" id="14494658"/>
<dbReference type="PROSITE" id="PS50030">
    <property type="entry name" value="UBA"/>
    <property type="match status" value="2"/>
</dbReference>
<feature type="region of interest" description="Disordered" evidence="6">
    <location>
        <begin position="80"/>
        <end position="141"/>
    </location>
</feature>
<name>I2GY56_HENB6</name>
<dbReference type="GO" id="GO:0005829">
    <property type="term" value="C:cytosol"/>
    <property type="evidence" value="ECO:0007669"/>
    <property type="project" value="TreeGrafter"/>
</dbReference>
<dbReference type="Proteomes" id="UP000002866">
    <property type="component" value="Chromosome 2"/>
</dbReference>
<evidence type="ECO:0000256" key="5">
    <source>
        <dbReference type="RuleBase" id="RU367049"/>
    </source>
</evidence>
<comment type="function">
    <text evidence="5">Multiubiquitin chain receptor involved in modulation of proteasomal degradation. Involved in nucleotide excision repair.</text>
</comment>
<dbReference type="OMA" id="PHMLEPI"/>
<reference evidence="9 10" key="1">
    <citation type="journal article" date="2011" name="Proc. Natl. Acad. Sci. U.S.A.">
        <title>Evolutionary erosion of yeast sex chromosomes by mating-type switching accidents.</title>
        <authorList>
            <person name="Gordon J.L."/>
            <person name="Armisen D."/>
            <person name="Proux-Wera E."/>
            <person name="Oheigeartaigh S.S."/>
            <person name="Byrne K.P."/>
            <person name="Wolfe K.H."/>
        </authorList>
    </citation>
    <scope>NUCLEOTIDE SEQUENCE [LARGE SCALE GENOMIC DNA]</scope>
    <source>
        <strain evidence="10">ATCC 34711 / CBS 6284 / DSM 70876 / NBRC 10599 / NRRL Y-10934 / UCD 77-7</strain>
    </source>
</reference>
<gene>
    <name evidence="9" type="primary">TBLA0B02160</name>
    <name evidence="9" type="ORF">TBLA_0B02160</name>
</gene>
<dbReference type="PANTHER" id="PTHR10621:SF0">
    <property type="entry name" value="UV EXCISION REPAIR PROTEIN RAD23"/>
    <property type="match status" value="1"/>
</dbReference>
<dbReference type="InterPro" id="IPR015940">
    <property type="entry name" value="UBA"/>
</dbReference>
<proteinExistence type="inferred from homology"/>
<dbReference type="GO" id="GO:0006289">
    <property type="term" value="P:nucleotide-excision repair"/>
    <property type="evidence" value="ECO:0007669"/>
    <property type="project" value="UniProtKB-UniRule"/>
</dbReference>
<dbReference type="Pfam" id="PF09280">
    <property type="entry name" value="XPC-binding"/>
    <property type="match status" value="1"/>
</dbReference>
<feature type="domain" description="UBA" evidence="7">
    <location>
        <begin position="361"/>
        <end position="401"/>
    </location>
</feature>
<evidence type="ECO:0000259" key="7">
    <source>
        <dbReference type="PROSITE" id="PS50030"/>
    </source>
</evidence>
<organism evidence="9 10">
    <name type="scientific">Henningerozyma blattae (strain ATCC 34711 / CBS 6284 / DSM 70876 / NBRC 10599 / NRRL Y-10934 / UCD 77-7)</name>
    <name type="common">Yeast</name>
    <name type="synonym">Tetrapisispora blattae</name>
    <dbReference type="NCBI Taxonomy" id="1071380"/>
    <lineage>
        <taxon>Eukaryota</taxon>
        <taxon>Fungi</taxon>
        <taxon>Dikarya</taxon>
        <taxon>Ascomycota</taxon>
        <taxon>Saccharomycotina</taxon>
        <taxon>Saccharomycetes</taxon>
        <taxon>Saccharomycetales</taxon>
        <taxon>Saccharomycetaceae</taxon>
        <taxon>Henningerozyma</taxon>
    </lineage>
</organism>
<dbReference type="SUPFAM" id="SSF46934">
    <property type="entry name" value="UBA-like"/>
    <property type="match status" value="2"/>
</dbReference>
<dbReference type="RefSeq" id="XP_004178577.1">
    <property type="nucleotide sequence ID" value="XM_004178529.1"/>
</dbReference>
<dbReference type="STRING" id="1071380.I2GY56"/>
<dbReference type="GO" id="GO:0036503">
    <property type="term" value="P:ERAD pathway"/>
    <property type="evidence" value="ECO:0007669"/>
    <property type="project" value="EnsemblFungi"/>
</dbReference>
<dbReference type="KEGG" id="tbl:TBLA_0B02160"/>
<keyword evidence="2 5" id="KW-0227">DNA damage</keyword>
<dbReference type="GO" id="GO:0043161">
    <property type="term" value="P:proteasome-mediated ubiquitin-dependent protein catabolic process"/>
    <property type="evidence" value="ECO:0007669"/>
    <property type="project" value="UniProtKB-UniRule"/>
</dbReference>
<dbReference type="SMART" id="SM00165">
    <property type="entry name" value="UBA"/>
    <property type="match status" value="2"/>
</dbReference>
<dbReference type="Pfam" id="PF00240">
    <property type="entry name" value="ubiquitin"/>
    <property type="match status" value="1"/>
</dbReference>
<dbReference type="PRINTS" id="PR01839">
    <property type="entry name" value="RAD23PROTEIN"/>
</dbReference>
<evidence type="ECO:0000256" key="6">
    <source>
        <dbReference type="SAM" id="MobiDB-lite"/>
    </source>
</evidence>
<dbReference type="GO" id="GO:0030674">
    <property type="term" value="F:protein-macromolecule adaptor activity"/>
    <property type="evidence" value="ECO:0007669"/>
    <property type="project" value="EnsemblFungi"/>
</dbReference>
<dbReference type="FunFam" id="1.10.8.10:FF:000002">
    <property type="entry name" value="UV excision repair protein RAD23 homolog"/>
    <property type="match status" value="1"/>
</dbReference>
<keyword evidence="5" id="KW-0963">Cytoplasm</keyword>
<dbReference type="Pfam" id="PF00627">
    <property type="entry name" value="UBA"/>
    <property type="match status" value="2"/>
</dbReference>
<keyword evidence="10" id="KW-1185">Reference proteome</keyword>
<dbReference type="InParanoid" id="I2GY56"/>
<dbReference type="InterPro" id="IPR004806">
    <property type="entry name" value="Rad23"/>
</dbReference>
<dbReference type="SUPFAM" id="SSF101238">
    <property type="entry name" value="XPC-binding domain"/>
    <property type="match status" value="1"/>
</dbReference>
<dbReference type="GO" id="GO:0120125">
    <property type="term" value="C:PNGase complex"/>
    <property type="evidence" value="ECO:0007669"/>
    <property type="project" value="EnsemblFungi"/>
</dbReference>
<evidence type="ECO:0000256" key="1">
    <source>
        <dbReference type="ARBA" id="ARBA00022737"/>
    </source>
</evidence>
<dbReference type="GO" id="GO:0000224">
    <property type="term" value="F:peptide-N4-(N-acetyl-beta-glucosaminyl)asparagine amidase activity"/>
    <property type="evidence" value="ECO:0007669"/>
    <property type="project" value="EnsemblFungi"/>
</dbReference>
<dbReference type="SMART" id="SM00213">
    <property type="entry name" value="UBQ"/>
    <property type="match status" value="1"/>
</dbReference>
<dbReference type="GO" id="GO:0005654">
    <property type="term" value="C:nucleoplasm"/>
    <property type="evidence" value="ECO:0007669"/>
    <property type="project" value="TreeGrafter"/>
</dbReference>
<dbReference type="GO" id="GO:0070628">
    <property type="term" value="F:proteasome binding"/>
    <property type="evidence" value="ECO:0007669"/>
    <property type="project" value="EnsemblFungi"/>
</dbReference>
<dbReference type="PROSITE" id="PS50053">
    <property type="entry name" value="UBIQUITIN_2"/>
    <property type="match status" value="1"/>
</dbReference>
<dbReference type="FunFam" id="1.10.8.10:FF:000003">
    <property type="entry name" value="UV excision repair protein RAD23 homolog"/>
    <property type="match status" value="1"/>
</dbReference>
<dbReference type="GO" id="GO:0000111">
    <property type="term" value="C:nucleotide-excision repair factor 2 complex"/>
    <property type="evidence" value="ECO:0007669"/>
    <property type="project" value="EnsemblFungi"/>
</dbReference>
<sequence>MVSLIFKDFKKEKIPLELDADSTIESAKGQIASEKNCDIDQIKLIYSGKILKNDATILNSGLKDNDHIIFMISKKKKKTEPASTVKVTEPASVTTNVETQAEGTPNSDPSANATPEVPAATTSNAAAGDDTETTTSAADPGFVVGTERNETIQRIMEMGYQREEVEAALRAAFNNPDRAVEYLLMGIPEHLQHQQPQQLQQTTIQTEGATSANMELPAEDDLFAQAARGNQANQQSTDDTPPGSIGLTMEDLLALRQVVSGNPEALPPLLENLTTRYPQLREQIMANPEVFVSMLLEAVGDNLQHSLGNDLDGISELDQHPTANTNGEVTAEHDSAIVTETNEAPAAGEQPSNNYNISLTEQDEQAIGRLCELGFERSLVVQVYFACDKNEEIAANMLFSDYAD</sequence>
<dbReference type="Gene3D" id="1.10.10.540">
    <property type="entry name" value="XPC-binding domain"/>
    <property type="match status" value="1"/>
</dbReference>
<evidence type="ECO:0000256" key="4">
    <source>
        <dbReference type="ARBA" id="ARBA00023242"/>
    </source>
</evidence>
<keyword evidence="3 5" id="KW-0234">DNA repair</keyword>
<evidence type="ECO:0000256" key="2">
    <source>
        <dbReference type="ARBA" id="ARBA00022763"/>
    </source>
</evidence>
<comment type="similarity">
    <text evidence="5">Belongs to the RAD23 family.</text>
</comment>
<dbReference type="InterPro" id="IPR029071">
    <property type="entry name" value="Ubiquitin-like_domsf"/>
</dbReference>
<dbReference type="CDD" id="cd14378">
    <property type="entry name" value="UBA1_Rhp23p_like"/>
    <property type="match status" value="1"/>
</dbReference>
<dbReference type="GO" id="GO:0036435">
    <property type="term" value="F:K48-linked polyubiquitin modification-dependent protein binding"/>
    <property type="evidence" value="ECO:0007669"/>
    <property type="project" value="EnsemblFungi"/>
</dbReference>
<dbReference type="SMART" id="SM00727">
    <property type="entry name" value="STI1"/>
    <property type="match status" value="1"/>
</dbReference>
<comment type="subcellular location">
    <subcellularLocation>
        <location evidence="5">Nucleus</location>
    </subcellularLocation>
    <subcellularLocation>
        <location evidence="5">Cytoplasm</location>
    </subcellularLocation>
</comment>
<dbReference type="GO" id="GO:0043130">
    <property type="term" value="F:ubiquitin binding"/>
    <property type="evidence" value="ECO:0007669"/>
    <property type="project" value="UniProtKB-UniRule"/>
</dbReference>
<dbReference type="SUPFAM" id="SSF54236">
    <property type="entry name" value="Ubiquitin-like"/>
    <property type="match status" value="1"/>
</dbReference>
<dbReference type="eggNOG" id="KOG0011">
    <property type="taxonomic scope" value="Eukaryota"/>
</dbReference>
<evidence type="ECO:0000256" key="3">
    <source>
        <dbReference type="ARBA" id="ARBA00023204"/>
    </source>
</evidence>
<dbReference type="InterPro" id="IPR015360">
    <property type="entry name" value="XPC-bd"/>
</dbReference>
<protein>
    <recommendedName>
        <fullName evidence="5">UV excision repair protein RAD23</fullName>
    </recommendedName>
</protein>
<dbReference type="NCBIfam" id="TIGR00601">
    <property type="entry name" value="rad23"/>
    <property type="match status" value="1"/>
</dbReference>
<feature type="compositionally biased region" description="Polar residues" evidence="6">
    <location>
        <begin position="81"/>
        <end position="113"/>
    </location>
</feature>
<dbReference type="EMBL" id="HE806317">
    <property type="protein sequence ID" value="CCH59058.1"/>
    <property type="molecule type" value="Genomic_DNA"/>
</dbReference>
<evidence type="ECO:0000313" key="10">
    <source>
        <dbReference type="Proteomes" id="UP000002866"/>
    </source>
</evidence>
<dbReference type="InterPro" id="IPR036353">
    <property type="entry name" value="XPC-bd_sf"/>
</dbReference>
<evidence type="ECO:0000259" key="8">
    <source>
        <dbReference type="PROSITE" id="PS50053"/>
    </source>
</evidence>
<dbReference type="Gene3D" id="1.10.8.10">
    <property type="entry name" value="DNA helicase RuvA subunit, C-terminal domain"/>
    <property type="match status" value="2"/>
</dbReference>
<dbReference type="OrthoDB" id="419317at2759"/>
<dbReference type="GO" id="GO:0003684">
    <property type="term" value="F:damaged DNA binding"/>
    <property type="evidence" value="ECO:0007669"/>
    <property type="project" value="UniProtKB-UniRule"/>
</dbReference>
<dbReference type="InterPro" id="IPR006636">
    <property type="entry name" value="STI1_HS-bd"/>
</dbReference>
<feature type="domain" description="UBA" evidence="7">
    <location>
        <begin position="146"/>
        <end position="186"/>
    </location>
</feature>
<accession>I2GY56</accession>
<keyword evidence="1" id="KW-0677">Repeat</keyword>
<evidence type="ECO:0000313" key="9">
    <source>
        <dbReference type="EMBL" id="CCH59058.1"/>
    </source>
</evidence>
<dbReference type="FunCoup" id="I2GY56">
    <property type="interactions" value="1076"/>
</dbReference>